<comment type="caution">
    <text evidence="8">The sequence shown here is derived from an EMBL/GenBank/DDBJ whole genome shotgun (WGS) entry which is preliminary data.</text>
</comment>
<dbReference type="PANTHER" id="PTHR43027:SF2">
    <property type="entry name" value="TRANSPORT PERMEASE PROTEIN"/>
    <property type="match status" value="1"/>
</dbReference>
<sequence length="259" mass="27405">MTGISAAERYRPPARSFVRLVALQGKLTWRDPLLPLLGLGLPVFLLAVSGIVPAFAGPAFGDTRFTLFGYYLPVWICLSISTISLFCLPTPFVADRESRWLRRVSTTPAPPSWLLGAQLAVNAVLALLAVGVLTLGSIAFFGVRPPAQPAGFALVAVLLITAMFAVGLFVTAVARTAGVVLGLGQALFQPLLFLGGVWVPREILPDALRAAGDYTPIGAASTAMRDAMLGTLPAPTSLLVLAGWTVVFGGAAVRFFRWE</sequence>
<keyword evidence="9" id="KW-1185">Reference proteome</keyword>
<dbReference type="GO" id="GO:0140359">
    <property type="term" value="F:ABC-type transporter activity"/>
    <property type="evidence" value="ECO:0007669"/>
    <property type="project" value="InterPro"/>
</dbReference>
<feature type="transmembrane region" description="Helical" evidence="6">
    <location>
        <begin position="149"/>
        <end position="170"/>
    </location>
</feature>
<evidence type="ECO:0000256" key="6">
    <source>
        <dbReference type="RuleBase" id="RU361157"/>
    </source>
</evidence>
<dbReference type="GO" id="GO:0046677">
    <property type="term" value="P:response to antibiotic"/>
    <property type="evidence" value="ECO:0007669"/>
    <property type="project" value="UniProtKB-KW"/>
</dbReference>
<dbReference type="PANTHER" id="PTHR43027">
    <property type="entry name" value="DOXORUBICIN RESISTANCE ABC TRANSPORTER PERMEASE PROTEIN DRRC-RELATED"/>
    <property type="match status" value="1"/>
</dbReference>
<dbReference type="Pfam" id="PF01061">
    <property type="entry name" value="ABC2_membrane"/>
    <property type="match status" value="1"/>
</dbReference>
<dbReference type="Proteomes" id="UP000019494">
    <property type="component" value="Unassembled WGS sequence"/>
</dbReference>
<evidence type="ECO:0000256" key="2">
    <source>
        <dbReference type="ARBA" id="ARBA00022692"/>
    </source>
</evidence>
<dbReference type="EMBL" id="AWQS01000344">
    <property type="protein sequence ID" value="EWT04062.1"/>
    <property type="molecule type" value="Genomic_DNA"/>
</dbReference>
<dbReference type="InterPro" id="IPR052902">
    <property type="entry name" value="ABC-2_transporter"/>
</dbReference>
<comment type="similarity">
    <text evidence="6">Belongs to the ABC-2 integral membrane protein family.</text>
</comment>
<evidence type="ECO:0000256" key="4">
    <source>
        <dbReference type="ARBA" id="ARBA00023136"/>
    </source>
</evidence>
<dbReference type="InterPro" id="IPR013525">
    <property type="entry name" value="ABC2_TM"/>
</dbReference>
<proteinExistence type="inferred from homology"/>
<evidence type="ECO:0000313" key="9">
    <source>
        <dbReference type="Proteomes" id="UP000019494"/>
    </source>
</evidence>
<accession>W9GFV7</accession>
<name>W9GFV7_9MICO</name>
<evidence type="ECO:0000256" key="5">
    <source>
        <dbReference type="ARBA" id="ARBA00023251"/>
    </source>
</evidence>
<keyword evidence="6" id="KW-0813">Transport</keyword>
<dbReference type="GO" id="GO:0043190">
    <property type="term" value="C:ATP-binding cassette (ABC) transporter complex"/>
    <property type="evidence" value="ECO:0007669"/>
    <property type="project" value="InterPro"/>
</dbReference>
<evidence type="ECO:0000256" key="3">
    <source>
        <dbReference type="ARBA" id="ARBA00022989"/>
    </source>
</evidence>
<organism evidence="8 9">
    <name type="scientific">Intrasporangium chromatireducens Q5-1</name>
    <dbReference type="NCBI Taxonomy" id="584657"/>
    <lineage>
        <taxon>Bacteria</taxon>
        <taxon>Bacillati</taxon>
        <taxon>Actinomycetota</taxon>
        <taxon>Actinomycetes</taxon>
        <taxon>Micrococcales</taxon>
        <taxon>Intrasporangiaceae</taxon>
        <taxon>Intrasporangium</taxon>
    </lineage>
</organism>
<dbReference type="InterPro" id="IPR000412">
    <property type="entry name" value="ABC_2_transport"/>
</dbReference>
<keyword evidence="5" id="KW-0046">Antibiotic resistance</keyword>
<keyword evidence="4 6" id="KW-0472">Membrane</keyword>
<dbReference type="PROSITE" id="PS51012">
    <property type="entry name" value="ABC_TM2"/>
    <property type="match status" value="1"/>
</dbReference>
<dbReference type="AlphaFoldDB" id="W9GFV7"/>
<gene>
    <name evidence="8" type="ORF">N864_16255</name>
</gene>
<reference evidence="9" key="1">
    <citation type="submission" date="2013-08" db="EMBL/GenBank/DDBJ databases">
        <title>Intrasporangium oryzae NRRL B-24470.</title>
        <authorList>
            <person name="Liu H."/>
            <person name="Wang G."/>
        </authorList>
    </citation>
    <scope>NUCLEOTIDE SEQUENCE [LARGE SCALE GENOMIC DNA]</scope>
    <source>
        <strain evidence="9">Q5-1</strain>
    </source>
</reference>
<comment type="subcellular location">
    <subcellularLocation>
        <location evidence="6">Cell membrane</location>
        <topology evidence="6">Multi-pass membrane protein</topology>
    </subcellularLocation>
    <subcellularLocation>
        <location evidence="1">Membrane</location>
        <topology evidence="1">Multi-pass membrane protein</topology>
    </subcellularLocation>
</comment>
<evidence type="ECO:0000313" key="8">
    <source>
        <dbReference type="EMBL" id="EWT04062.1"/>
    </source>
</evidence>
<protein>
    <recommendedName>
        <fullName evidence="6">Transport permease protein</fullName>
    </recommendedName>
</protein>
<evidence type="ECO:0000259" key="7">
    <source>
        <dbReference type="PROSITE" id="PS51012"/>
    </source>
</evidence>
<keyword evidence="6" id="KW-1003">Cell membrane</keyword>
<feature type="transmembrane region" description="Helical" evidence="6">
    <location>
        <begin position="113"/>
        <end position="143"/>
    </location>
</feature>
<dbReference type="RefSeq" id="WP_051518879.1">
    <property type="nucleotide sequence ID" value="NZ_AWQS01000344.1"/>
</dbReference>
<feature type="transmembrane region" description="Helical" evidence="6">
    <location>
        <begin position="33"/>
        <end position="56"/>
    </location>
</feature>
<keyword evidence="3 6" id="KW-1133">Transmembrane helix</keyword>
<feature type="domain" description="ABC transmembrane type-2" evidence="7">
    <location>
        <begin position="33"/>
        <end position="259"/>
    </location>
</feature>
<keyword evidence="2 6" id="KW-0812">Transmembrane</keyword>
<evidence type="ECO:0000256" key="1">
    <source>
        <dbReference type="ARBA" id="ARBA00004141"/>
    </source>
</evidence>
<feature type="transmembrane region" description="Helical" evidence="6">
    <location>
        <begin position="177"/>
        <end position="199"/>
    </location>
</feature>
<dbReference type="OrthoDB" id="3217868at2"/>
<feature type="transmembrane region" description="Helical" evidence="6">
    <location>
        <begin position="238"/>
        <end position="256"/>
    </location>
</feature>
<dbReference type="InterPro" id="IPR047817">
    <property type="entry name" value="ABC2_TM_bact-type"/>
</dbReference>
<feature type="transmembrane region" description="Helical" evidence="6">
    <location>
        <begin position="68"/>
        <end position="92"/>
    </location>
</feature>
<dbReference type="PIRSF" id="PIRSF006648">
    <property type="entry name" value="DrrB"/>
    <property type="match status" value="1"/>
</dbReference>